<comment type="caution">
    <text evidence="2">The sequence shown here is derived from an EMBL/GenBank/DDBJ whole genome shotgun (WGS) entry which is preliminary data.</text>
</comment>
<dbReference type="EMBL" id="LNGD01000140">
    <property type="protein sequence ID" value="KYC48402.1"/>
    <property type="molecule type" value="Genomic_DNA"/>
</dbReference>
<proteinExistence type="predicted"/>
<name>A0A150ITY0_9EURY</name>
<gene>
    <name evidence="2" type="ORF">AMQ74_01606</name>
</gene>
<dbReference type="AlphaFoldDB" id="A0A150ITY0"/>
<evidence type="ECO:0000313" key="2">
    <source>
        <dbReference type="EMBL" id="KYC48402.1"/>
    </source>
</evidence>
<protein>
    <submittedName>
        <fullName evidence="2">Uncharacterized protein</fullName>
    </submittedName>
</protein>
<accession>A0A150ITY0</accession>
<feature type="compositionally biased region" description="Polar residues" evidence="1">
    <location>
        <begin position="1"/>
        <end position="15"/>
    </location>
</feature>
<evidence type="ECO:0000256" key="1">
    <source>
        <dbReference type="SAM" id="MobiDB-lite"/>
    </source>
</evidence>
<feature type="region of interest" description="Disordered" evidence="1">
    <location>
        <begin position="1"/>
        <end position="28"/>
    </location>
</feature>
<dbReference type="Proteomes" id="UP000075578">
    <property type="component" value="Unassembled WGS sequence"/>
</dbReference>
<evidence type="ECO:0000313" key="3">
    <source>
        <dbReference type="Proteomes" id="UP000075578"/>
    </source>
</evidence>
<reference evidence="2 3" key="1">
    <citation type="journal article" date="2016" name="ISME J.">
        <title>Chasing the elusive Euryarchaeota class WSA2: genomes reveal a uniquely fastidious methyl-reducing methanogen.</title>
        <authorList>
            <person name="Nobu M.K."/>
            <person name="Narihiro T."/>
            <person name="Kuroda K."/>
            <person name="Mei R."/>
            <person name="Liu W.T."/>
        </authorList>
    </citation>
    <scope>NUCLEOTIDE SEQUENCE [LARGE SCALE GENOMIC DNA]</scope>
    <source>
        <strain evidence="2">U1lsi0528_Bin089</strain>
    </source>
</reference>
<organism evidence="2 3">
    <name type="scientific">Candidatus Methanofastidiosum methylothiophilum</name>
    <dbReference type="NCBI Taxonomy" id="1705564"/>
    <lineage>
        <taxon>Archaea</taxon>
        <taxon>Methanobacteriati</taxon>
        <taxon>Methanobacteriota</taxon>
        <taxon>Stenosarchaea group</taxon>
        <taxon>Candidatus Methanofastidiosia</taxon>
        <taxon>Candidatus Methanofastidiosales</taxon>
        <taxon>Candidatus Methanofastidiosaceae</taxon>
        <taxon>Candidatus Methanofastidiosum</taxon>
    </lineage>
</organism>
<sequence>MSPINENLDSNNDIGNKNKVPKRNEKDVTERGVLSSIIFFPATE</sequence>